<evidence type="ECO:0000313" key="1">
    <source>
        <dbReference type="EMBL" id="XCC56976.1"/>
    </source>
</evidence>
<gene>
    <name evidence="1" type="ORF">NKE59_05600</name>
</gene>
<dbReference type="EMBL" id="CP099959">
    <property type="protein sequence ID" value="XCC56976.1"/>
    <property type="molecule type" value="Genomic_DNA"/>
</dbReference>
<organism evidence="1">
    <name type="scientific">Polynucleobacter sp. UK-FUSCHL-C3</name>
    <dbReference type="NCBI Taxonomy" id="2955208"/>
    <lineage>
        <taxon>Bacteria</taxon>
        <taxon>Pseudomonadati</taxon>
        <taxon>Pseudomonadota</taxon>
        <taxon>Betaproteobacteria</taxon>
        <taxon>Burkholderiales</taxon>
        <taxon>Burkholderiaceae</taxon>
        <taxon>Polynucleobacter</taxon>
    </lineage>
</organism>
<sequence>MDDPVYKRPPAKAQNPIRYELPSLEQVKINQEKELLDLAQVRYGIRGTEVTLSFQPLGISADMNENAIFRRLMAIPEHERADQVLYALATGQTHAAIANRVLASLSLIARMRAE</sequence>
<dbReference type="RefSeq" id="WP_353437978.1">
    <property type="nucleotide sequence ID" value="NZ_CP099959.1"/>
</dbReference>
<proteinExistence type="predicted"/>
<accession>A0AAU8A0P3</accession>
<name>A0AAU8A0P3_9BURK</name>
<reference evidence="1" key="1">
    <citation type="submission" date="2022-06" db="EMBL/GenBank/DDBJ databases">
        <title>New Polynucleobacter species.</title>
        <authorList>
            <person name="Hahn M.W."/>
        </authorList>
    </citation>
    <scope>NUCLEOTIDE SEQUENCE</scope>
    <source>
        <strain evidence="1">UK-FUSCHL-C3</strain>
    </source>
</reference>
<protein>
    <submittedName>
        <fullName evidence="1">Uncharacterized protein</fullName>
    </submittedName>
</protein>
<dbReference type="AlphaFoldDB" id="A0AAU8A0P3"/>